<dbReference type="EMBL" id="CM047910">
    <property type="protein sequence ID" value="KAJ0076130.1"/>
    <property type="molecule type" value="Genomic_DNA"/>
</dbReference>
<accession>A0ACC0ZT20</accession>
<evidence type="ECO:0000313" key="2">
    <source>
        <dbReference type="Proteomes" id="UP001164250"/>
    </source>
</evidence>
<evidence type="ECO:0000313" key="1">
    <source>
        <dbReference type="EMBL" id="KAJ0076130.1"/>
    </source>
</evidence>
<protein>
    <submittedName>
        <fullName evidence="1">Uncharacterized protein</fullName>
    </submittedName>
</protein>
<sequence>MRFAYAFITCCLRAILGHFLRRTALKRLVKLEFPAMEESYK</sequence>
<proteinExistence type="predicted"/>
<organism evidence="1 2">
    <name type="scientific">Pistacia atlantica</name>
    <dbReference type="NCBI Taxonomy" id="434234"/>
    <lineage>
        <taxon>Eukaryota</taxon>
        <taxon>Viridiplantae</taxon>
        <taxon>Streptophyta</taxon>
        <taxon>Embryophyta</taxon>
        <taxon>Tracheophyta</taxon>
        <taxon>Spermatophyta</taxon>
        <taxon>Magnoliopsida</taxon>
        <taxon>eudicotyledons</taxon>
        <taxon>Gunneridae</taxon>
        <taxon>Pentapetalae</taxon>
        <taxon>rosids</taxon>
        <taxon>malvids</taxon>
        <taxon>Sapindales</taxon>
        <taxon>Anacardiaceae</taxon>
        <taxon>Pistacia</taxon>
    </lineage>
</organism>
<gene>
    <name evidence="1" type="ORF">Patl1_34032</name>
</gene>
<dbReference type="Proteomes" id="UP001164250">
    <property type="component" value="Chromosome 15"/>
</dbReference>
<reference evidence="2" key="1">
    <citation type="journal article" date="2023" name="G3 (Bethesda)">
        <title>Genome assembly and association tests identify interacting loci associated with vigor, precocity, and sex in interspecific pistachio rootstocks.</title>
        <authorList>
            <person name="Palmer W."/>
            <person name="Jacygrad E."/>
            <person name="Sagayaradj S."/>
            <person name="Cavanaugh K."/>
            <person name="Han R."/>
            <person name="Bertier L."/>
            <person name="Beede B."/>
            <person name="Kafkas S."/>
            <person name="Golino D."/>
            <person name="Preece J."/>
            <person name="Michelmore R."/>
        </authorList>
    </citation>
    <scope>NUCLEOTIDE SEQUENCE [LARGE SCALE GENOMIC DNA]</scope>
</reference>
<name>A0ACC0ZT20_9ROSI</name>
<comment type="caution">
    <text evidence="1">The sequence shown here is derived from an EMBL/GenBank/DDBJ whole genome shotgun (WGS) entry which is preliminary data.</text>
</comment>
<keyword evidence="2" id="KW-1185">Reference proteome</keyword>